<feature type="non-terminal residue" evidence="1">
    <location>
        <position position="1"/>
    </location>
</feature>
<proteinExistence type="predicted"/>
<organism evidence="1 2">
    <name type="scientific">Caligus rogercresseyi</name>
    <name type="common">Sea louse</name>
    <dbReference type="NCBI Taxonomy" id="217165"/>
    <lineage>
        <taxon>Eukaryota</taxon>
        <taxon>Metazoa</taxon>
        <taxon>Ecdysozoa</taxon>
        <taxon>Arthropoda</taxon>
        <taxon>Crustacea</taxon>
        <taxon>Multicrustacea</taxon>
        <taxon>Hexanauplia</taxon>
        <taxon>Copepoda</taxon>
        <taxon>Siphonostomatoida</taxon>
        <taxon>Caligidae</taxon>
        <taxon>Caligus</taxon>
    </lineage>
</organism>
<sequence length="55" mass="6236">QCVIIPSTWSKRGITLENSLAGRKRNVDNCRKDHKIFSKTFPPSPNTNILHSSEI</sequence>
<evidence type="ECO:0000313" key="2">
    <source>
        <dbReference type="Proteomes" id="UP000595437"/>
    </source>
</evidence>
<accession>A0A7T8QV29</accession>
<dbReference type="AlphaFoldDB" id="A0A7T8QV29"/>
<name>A0A7T8QV29_CALRO</name>
<protein>
    <submittedName>
        <fullName evidence="1">Uncharacterized protein</fullName>
    </submittedName>
</protein>
<keyword evidence="2" id="KW-1185">Reference proteome</keyword>
<reference evidence="2" key="1">
    <citation type="submission" date="2021-01" db="EMBL/GenBank/DDBJ databases">
        <title>Caligus Genome Assembly.</title>
        <authorList>
            <person name="Gallardo-Escarate C."/>
        </authorList>
    </citation>
    <scope>NUCLEOTIDE SEQUENCE [LARGE SCALE GENOMIC DNA]</scope>
</reference>
<dbReference type="EMBL" id="CP045890">
    <property type="protein sequence ID" value="QQP56179.1"/>
    <property type="molecule type" value="Genomic_DNA"/>
</dbReference>
<gene>
    <name evidence="1" type="ORF">FKW44_000760</name>
</gene>
<evidence type="ECO:0000313" key="1">
    <source>
        <dbReference type="EMBL" id="QQP56179.1"/>
    </source>
</evidence>
<dbReference type="Proteomes" id="UP000595437">
    <property type="component" value="Chromosome 1"/>
</dbReference>
<feature type="non-terminal residue" evidence="1">
    <location>
        <position position="55"/>
    </location>
</feature>